<organism evidence="1 2">
    <name type="scientific">Streptomyces albipurpureus</name>
    <dbReference type="NCBI Taxonomy" id="2897419"/>
    <lineage>
        <taxon>Bacteria</taxon>
        <taxon>Bacillati</taxon>
        <taxon>Actinomycetota</taxon>
        <taxon>Actinomycetes</taxon>
        <taxon>Kitasatosporales</taxon>
        <taxon>Streptomycetaceae</taxon>
        <taxon>Streptomyces</taxon>
    </lineage>
</organism>
<name>A0ABT0UNH3_9ACTN</name>
<dbReference type="EMBL" id="JAMQAW010000012">
    <property type="protein sequence ID" value="MCM2389881.1"/>
    <property type="molecule type" value="Genomic_DNA"/>
</dbReference>
<dbReference type="RefSeq" id="WP_250920221.1">
    <property type="nucleotide sequence ID" value="NZ_JAMQAW010000012.1"/>
</dbReference>
<dbReference type="Proteomes" id="UP001431429">
    <property type="component" value="Unassembled WGS sequence"/>
</dbReference>
<evidence type="ECO:0000313" key="1">
    <source>
        <dbReference type="EMBL" id="MCM2389881.1"/>
    </source>
</evidence>
<protein>
    <submittedName>
        <fullName evidence="1">Uncharacterized protein</fullName>
    </submittedName>
</protein>
<evidence type="ECO:0000313" key="2">
    <source>
        <dbReference type="Proteomes" id="UP001431429"/>
    </source>
</evidence>
<reference evidence="1" key="1">
    <citation type="submission" date="2022-06" db="EMBL/GenBank/DDBJ databases">
        <title>Genome public.</title>
        <authorList>
            <person name="Sun Q."/>
        </authorList>
    </citation>
    <scope>NUCLEOTIDE SEQUENCE</scope>
    <source>
        <strain evidence="1">CWNU-1</strain>
    </source>
</reference>
<proteinExistence type="predicted"/>
<gene>
    <name evidence="1" type="ORF">NBG84_16560</name>
</gene>
<comment type="caution">
    <text evidence="1">The sequence shown here is derived from an EMBL/GenBank/DDBJ whole genome shotgun (WGS) entry which is preliminary data.</text>
</comment>
<sequence>MTTDGYAFHQAFRGERLDRATFRGDTVSTHLVAVEGGSRLRCWGPPGQMEPPYALP</sequence>
<accession>A0ABT0UNH3</accession>
<keyword evidence="2" id="KW-1185">Reference proteome</keyword>